<dbReference type="Proteomes" id="UP001163321">
    <property type="component" value="Chromosome 1"/>
</dbReference>
<organism evidence="1 2">
    <name type="scientific">Peronosclerospora sorghi</name>
    <dbReference type="NCBI Taxonomy" id="230839"/>
    <lineage>
        <taxon>Eukaryota</taxon>
        <taxon>Sar</taxon>
        <taxon>Stramenopiles</taxon>
        <taxon>Oomycota</taxon>
        <taxon>Peronosporomycetes</taxon>
        <taxon>Peronosporales</taxon>
        <taxon>Peronosporaceae</taxon>
        <taxon>Peronosclerospora</taxon>
    </lineage>
</organism>
<evidence type="ECO:0000313" key="2">
    <source>
        <dbReference type="Proteomes" id="UP001163321"/>
    </source>
</evidence>
<gene>
    <name evidence="1" type="ORF">PsorP6_002426</name>
</gene>
<keyword evidence="2" id="KW-1185">Reference proteome</keyword>
<reference evidence="1 2" key="1">
    <citation type="journal article" date="2022" name="bioRxiv">
        <title>The genome of the oomycete Peronosclerospora sorghi, a cosmopolitan pathogen of maize and sorghum, is inflated with dispersed pseudogenes.</title>
        <authorList>
            <person name="Fletcher K."/>
            <person name="Martin F."/>
            <person name="Isakeit T."/>
            <person name="Cavanaugh K."/>
            <person name="Magill C."/>
            <person name="Michelmore R."/>
        </authorList>
    </citation>
    <scope>NUCLEOTIDE SEQUENCE [LARGE SCALE GENOMIC DNA]</scope>
    <source>
        <strain evidence="1">P6</strain>
    </source>
</reference>
<evidence type="ECO:0000313" key="1">
    <source>
        <dbReference type="EMBL" id="KAI9920975.1"/>
    </source>
</evidence>
<proteinExistence type="predicted"/>
<comment type="caution">
    <text evidence="1">The sequence shown here is derived from an EMBL/GenBank/DDBJ whole genome shotgun (WGS) entry which is preliminary data.</text>
</comment>
<sequence>MRKLYGLRFFMLLFAPLVGYIQWVKPLVKIESCNLPVGLDLDRQERRLYPGGSICRGVGLPQRYELDFINKYAFSAEVI</sequence>
<name>A0ACC0WSG1_9STRA</name>
<accession>A0ACC0WSG1</accession>
<dbReference type="EMBL" id="CM047580">
    <property type="protein sequence ID" value="KAI9920975.1"/>
    <property type="molecule type" value="Genomic_DNA"/>
</dbReference>
<protein>
    <submittedName>
        <fullName evidence="1">Uncharacterized protein</fullName>
    </submittedName>
</protein>